<gene>
    <name evidence="1" type="ORF">CEURO_LOCUS5192</name>
</gene>
<evidence type="ECO:0000313" key="2">
    <source>
        <dbReference type="Proteomes" id="UP001152484"/>
    </source>
</evidence>
<dbReference type="AlphaFoldDB" id="A0A9P0YS55"/>
<dbReference type="Proteomes" id="UP001152484">
    <property type="component" value="Unassembled WGS sequence"/>
</dbReference>
<proteinExistence type="predicted"/>
<sequence>MRPGEHHVDHVLKTEALRPEFVPAHPELVITTRCLGEVAREMRDRGDPRDYPMLERIRNCLRRIGAEEVIDQDIITF</sequence>
<evidence type="ECO:0000313" key="1">
    <source>
        <dbReference type="EMBL" id="CAH9074542.1"/>
    </source>
</evidence>
<organism evidence="1 2">
    <name type="scientific">Cuscuta europaea</name>
    <name type="common">European dodder</name>
    <dbReference type="NCBI Taxonomy" id="41803"/>
    <lineage>
        <taxon>Eukaryota</taxon>
        <taxon>Viridiplantae</taxon>
        <taxon>Streptophyta</taxon>
        <taxon>Embryophyta</taxon>
        <taxon>Tracheophyta</taxon>
        <taxon>Spermatophyta</taxon>
        <taxon>Magnoliopsida</taxon>
        <taxon>eudicotyledons</taxon>
        <taxon>Gunneridae</taxon>
        <taxon>Pentapetalae</taxon>
        <taxon>asterids</taxon>
        <taxon>lamiids</taxon>
        <taxon>Solanales</taxon>
        <taxon>Convolvulaceae</taxon>
        <taxon>Cuscuteae</taxon>
        <taxon>Cuscuta</taxon>
        <taxon>Cuscuta subgen. Cuscuta</taxon>
    </lineage>
</organism>
<accession>A0A9P0YS55</accession>
<protein>
    <submittedName>
        <fullName evidence="1">Uncharacterized protein</fullName>
    </submittedName>
</protein>
<dbReference type="EMBL" id="CAMAPE010000009">
    <property type="protein sequence ID" value="CAH9074542.1"/>
    <property type="molecule type" value="Genomic_DNA"/>
</dbReference>
<name>A0A9P0YS55_CUSEU</name>
<comment type="caution">
    <text evidence="1">The sequence shown here is derived from an EMBL/GenBank/DDBJ whole genome shotgun (WGS) entry which is preliminary data.</text>
</comment>
<keyword evidence="2" id="KW-1185">Reference proteome</keyword>
<reference evidence="1" key="1">
    <citation type="submission" date="2022-07" db="EMBL/GenBank/DDBJ databases">
        <authorList>
            <person name="Macas J."/>
            <person name="Novak P."/>
            <person name="Neumann P."/>
        </authorList>
    </citation>
    <scope>NUCLEOTIDE SEQUENCE</scope>
</reference>